<dbReference type="RefSeq" id="WP_307508741.1">
    <property type="nucleotide sequence ID" value="NZ_BAAACE010000021.1"/>
</dbReference>
<accession>A0ABU0N4C3</accession>
<dbReference type="InterPro" id="IPR049516">
    <property type="entry name" value="FAD-depend_C"/>
</dbReference>
<dbReference type="PANTHER" id="PTHR42842">
    <property type="entry name" value="FAD/NAD(P)-BINDING OXIDOREDUCTASE"/>
    <property type="match status" value="1"/>
</dbReference>
<dbReference type="InterPro" id="IPR028348">
    <property type="entry name" value="FAD-binding_protein"/>
</dbReference>
<dbReference type="Pfam" id="PF21688">
    <property type="entry name" value="FAD-depend_C"/>
    <property type="match status" value="1"/>
</dbReference>
<dbReference type="Gene3D" id="3.30.70.2700">
    <property type="match status" value="1"/>
</dbReference>
<dbReference type="InterPro" id="IPR036188">
    <property type="entry name" value="FAD/NAD-bd_sf"/>
</dbReference>
<proteinExistence type="predicted"/>
<comment type="caution">
    <text evidence="2">The sequence shown here is derived from an EMBL/GenBank/DDBJ whole genome shotgun (WGS) entry which is preliminary data.</text>
</comment>
<dbReference type="PRINTS" id="PR00419">
    <property type="entry name" value="ADXRDTASE"/>
</dbReference>
<evidence type="ECO:0000259" key="1">
    <source>
        <dbReference type="Pfam" id="PF21688"/>
    </source>
</evidence>
<organism evidence="2 3">
    <name type="scientific">Paraclostridium ghonii</name>
    <dbReference type="NCBI Taxonomy" id="29358"/>
    <lineage>
        <taxon>Bacteria</taxon>
        <taxon>Bacillati</taxon>
        <taxon>Bacillota</taxon>
        <taxon>Clostridia</taxon>
        <taxon>Peptostreptococcales</taxon>
        <taxon>Peptostreptococcaceae</taxon>
        <taxon>Paraclostridium</taxon>
    </lineage>
</organism>
<gene>
    <name evidence="2" type="ORF">QOZ92_002691</name>
</gene>
<evidence type="ECO:0000313" key="2">
    <source>
        <dbReference type="EMBL" id="MDQ0557556.1"/>
    </source>
</evidence>
<keyword evidence="3" id="KW-1185">Reference proteome</keyword>
<feature type="domain" description="FAD-dependent protein C-terminal" evidence="1">
    <location>
        <begin position="281"/>
        <end position="477"/>
    </location>
</feature>
<protein>
    <submittedName>
        <fullName evidence="2">FAD-dependent dehydrogenase</fullName>
    </submittedName>
</protein>
<dbReference type="Proteomes" id="UP001232584">
    <property type="component" value="Unassembled WGS sequence"/>
</dbReference>
<dbReference type="SUPFAM" id="SSF51905">
    <property type="entry name" value="FAD/NAD(P)-binding domain"/>
    <property type="match status" value="1"/>
</dbReference>
<evidence type="ECO:0000313" key="3">
    <source>
        <dbReference type="Proteomes" id="UP001232584"/>
    </source>
</evidence>
<name>A0ABU0N4C3_9FIRM</name>
<dbReference type="Gene3D" id="3.50.50.60">
    <property type="entry name" value="FAD/NAD(P)-binding domain"/>
    <property type="match status" value="2"/>
</dbReference>
<reference evidence="2 3" key="1">
    <citation type="submission" date="2023-07" db="EMBL/GenBank/DDBJ databases">
        <title>Genomic Encyclopedia of Type Strains, Phase IV (KMG-IV): sequencing the most valuable type-strain genomes for metagenomic binning, comparative biology and taxonomic classification.</title>
        <authorList>
            <person name="Goeker M."/>
        </authorList>
    </citation>
    <scope>NUCLEOTIDE SEQUENCE [LARGE SCALE GENOMIC DNA]</scope>
    <source>
        <strain evidence="2 3">DSM 15049</strain>
    </source>
</reference>
<dbReference type="PIRSF" id="PIRSF038984">
    <property type="entry name" value="FAD_binding_protein"/>
    <property type="match status" value="1"/>
</dbReference>
<sequence length="532" mass="59628">MLRVSNIKLDINESLDNIKPSLLKKLKINEKELVNYKIYKESIDARKKGKIEFVYTVDVELKNEKNILKKPRIKDVVEVKEKTYIDVKSGSEKLKNRPVIIGSGPAGLFAALVLAQREYNPILLERGLDVDTRTEDIKKFWEDGKFNSKSNVQFGEGGAGTFSDGKLTTRIKDIRCRKVLEELVNFGSPEEILYSYKPHVGTDILKEVVKNIREEIIRLGGQVKFDSKVTKIDIENNKIKSVIINDNEVLDTEVVILAIGHSARDTYKMLYDQGVKITQKPFAIGVRIEHPQALINKSQYKEFYDHPRLGAADYRLVEHTSNGRTIYTFCMCPGGTVIASASEEGQVVTNGMSEHARDKENANSAVLVNVATEDFGSDHPLAGMYFQEKYERLAFELGGKNYKAPIQLVGDFLNDRVSTKLGTVRPSYKPGYEFIDLRDCLPKFVCETMKEGLLLLEKKLKGFAMDDAILTGVETRSSAPIRIVRDEQTLESVNIKDLYPSGEGAGYAGGIVTAAVDGIKCAEKIISKYYAN</sequence>
<dbReference type="EMBL" id="JAUSWG010000012">
    <property type="protein sequence ID" value="MDQ0557556.1"/>
    <property type="molecule type" value="Genomic_DNA"/>
</dbReference>
<dbReference type="PANTHER" id="PTHR42842:SF3">
    <property type="entry name" value="FAD_NAD(P)-BINDING OXIDOREDUCTASE FAMILY PROTEIN"/>
    <property type="match status" value="1"/>
</dbReference>